<protein>
    <submittedName>
        <fullName evidence="1">Uncharacterized protein</fullName>
    </submittedName>
</protein>
<gene>
    <name evidence="1" type="ORF">Patl1_19496</name>
</gene>
<comment type="caution">
    <text evidence="1">The sequence shown here is derived from an EMBL/GenBank/DDBJ whole genome shotgun (WGS) entry which is preliminary data.</text>
</comment>
<reference evidence="2" key="1">
    <citation type="journal article" date="2023" name="G3 (Bethesda)">
        <title>Genome assembly and association tests identify interacting loci associated with vigor, precocity, and sex in interspecific pistachio rootstocks.</title>
        <authorList>
            <person name="Palmer W."/>
            <person name="Jacygrad E."/>
            <person name="Sagayaradj S."/>
            <person name="Cavanaugh K."/>
            <person name="Han R."/>
            <person name="Bertier L."/>
            <person name="Beede B."/>
            <person name="Kafkas S."/>
            <person name="Golino D."/>
            <person name="Preece J."/>
            <person name="Michelmore R."/>
        </authorList>
    </citation>
    <scope>NUCLEOTIDE SEQUENCE [LARGE SCALE GENOMIC DNA]</scope>
</reference>
<keyword evidence="2" id="KW-1185">Reference proteome</keyword>
<organism evidence="1 2">
    <name type="scientific">Pistacia atlantica</name>
    <dbReference type="NCBI Taxonomy" id="434234"/>
    <lineage>
        <taxon>Eukaryota</taxon>
        <taxon>Viridiplantae</taxon>
        <taxon>Streptophyta</taxon>
        <taxon>Embryophyta</taxon>
        <taxon>Tracheophyta</taxon>
        <taxon>Spermatophyta</taxon>
        <taxon>Magnoliopsida</taxon>
        <taxon>eudicotyledons</taxon>
        <taxon>Gunneridae</taxon>
        <taxon>Pentapetalae</taxon>
        <taxon>rosids</taxon>
        <taxon>malvids</taxon>
        <taxon>Sapindales</taxon>
        <taxon>Anacardiaceae</taxon>
        <taxon>Pistacia</taxon>
    </lineage>
</organism>
<name>A0ACC1C0A4_9ROSI</name>
<dbReference type="Proteomes" id="UP001164250">
    <property type="component" value="Chromosome 2"/>
</dbReference>
<evidence type="ECO:0000313" key="2">
    <source>
        <dbReference type="Proteomes" id="UP001164250"/>
    </source>
</evidence>
<sequence length="330" mass="37407">MDVMASMEARVMRNEVNVAEVKEHLNVLDQKMDDGVTSSSGRVPIGSGRNQGDWAFCKKAMANGFVTNAAPPARVKVPKPLKYGGKWDAQELENFLWSMERYFDATNVQSELDRVNIATGYLEDHAIAWWKRKHAEIVQGTCIINTWELLKCEIKKQFYQGNVAYEARKKMRELKHTGPISKYVDEFSKLMLQVDNMNSKDLLFNFIEGLQPWAQRELQRCQVANISIVLTEANTLVEFCKGEPSKSKKDGKLDYSKGGGEEGVKSSHHKEKGDKSPHKKEWQKNDCPKHKAFNAMFEERKPEAPASETANMGCLQLLNALKVKPAQPKV</sequence>
<dbReference type="EMBL" id="CM047898">
    <property type="protein sequence ID" value="KAJ0105373.1"/>
    <property type="molecule type" value="Genomic_DNA"/>
</dbReference>
<evidence type="ECO:0000313" key="1">
    <source>
        <dbReference type="EMBL" id="KAJ0105373.1"/>
    </source>
</evidence>
<proteinExistence type="predicted"/>
<accession>A0ACC1C0A4</accession>